<evidence type="ECO:0000256" key="2">
    <source>
        <dbReference type="SAM" id="MobiDB-lite"/>
    </source>
</evidence>
<evidence type="ECO:0000256" key="1">
    <source>
        <dbReference type="SAM" id="Coils"/>
    </source>
</evidence>
<proteinExistence type="predicted"/>
<sequence>MGGPPCKTEPTHNPAWKDDTVLWNYLQKGGLTKFIEKIQGFEQDLSIKFAQGWRNRVVKYSYIKVEISEEIISQVTRLSIDGTKFFNKWVDREVEAKKFLDEGENLEFVMAGIKLASVPEPFAEITRIAVRYATLERRFFTIPQKHLIFLNHFHRNITIKFPHYLLNSLGKSVLEVKNHTRAVPLHQRLILLIHCHCSTCPHLDFSHPPPFITPLASIPLLPNRKFDTTSTSKKRKEMKTKVPASQRVLRSHKDLELATNLLPISNLVEEPKDEDLLARFGKMEKEIQELKSAVRDMDKAKGKMKLQNNEEDDITTKIFKNLQSLDGMLGNVKGRNDCILSTLKSIYNFIEQHVRSICSLIGITEDIWGSKEKRDIAIAQ</sequence>
<comment type="caution">
    <text evidence="3">The sequence shown here is derived from an EMBL/GenBank/DDBJ whole genome shotgun (WGS) entry which is preliminary data.</text>
</comment>
<evidence type="ECO:0000313" key="3">
    <source>
        <dbReference type="EMBL" id="KAH9308859.1"/>
    </source>
</evidence>
<dbReference type="AlphaFoldDB" id="A0AA38FRF4"/>
<feature type="coiled-coil region" evidence="1">
    <location>
        <begin position="280"/>
        <end position="310"/>
    </location>
</feature>
<dbReference type="Proteomes" id="UP000824469">
    <property type="component" value="Unassembled WGS sequence"/>
</dbReference>
<reference evidence="3 4" key="1">
    <citation type="journal article" date="2021" name="Nat. Plants">
        <title>The Taxus genome provides insights into paclitaxel biosynthesis.</title>
        <authorList>
            <person name="Xiong X."/>
            <person name="Gou J."/>
            <person name="Liao Q."/>
            <person name="Li Y."/>
            <person name="Zhou Q."/>
            <person name="Bi G."/>
            <person name="Li C."/>
            <person name="Du R."/>
            <person name="Wang X."/>
            <person name="Sun T."/>
            <person name="Guo L."/>
            <person name="Liang H."/>
            <person name="Lu P."/>
            <person name="Wu Y."/>
            <person name="Zhang Z."/>
            <person name="Ro D.K."/>
            <person name="Shang Y."/>
            <person name="Huang S."/>
            <person name="Yan J."/>
        </authorList>
    </citation>
    <scope>NUCLEOTIDE SEQUENCE [LARGE SCALE GENOMIC DNA]</scope>
    <source>
        <strain evidence="3">Ta-2019</strain>
    </source>
</reference>
<keyword evidence="1" id="KW-0175">Coiled coil</keyword>
<evidence type="ECO:0000313" key="4">
    <source>
        <dbReference type="Proteomes" id="UP000824469"/>
    </source>
</evidence>
<feature type="non-terminal residue" evidence="3">
    <location>
        <position position="380"/>
    </location>
</feature>
<protein>
    <submittedName>
        <fullName evidence="3">Uncharacterized protein</fullName>
    </submittedName>
</protein>
<keyword evidence="4" id="KW-1185">Reference proteome</keyword>
<name>A0AA38FRF4_TAXCH</name>
<accession>A0AA38FRF4</accession>
<gene>
    <name evidence="3" type="ORF">KI387_036770</name>
</gene>
<organism evidence="3 4">
    <name type="scientific">Taxus chinensis</name>
    <name type="common">Chinese yew</name>
    <name type="synonym">Taxus wallichiana var. chinensis</name>
    <dbReference type="NCBI Taxonomy" id="29808"/>
    <lineage>
        <taxon>Eukaryota</taxon>
        <taxon>Viridiplantae</taxon>
        <taxon>Streptophyta</taxon>
        <taxon>Embryophyta</taxon>
        <taxon>Tracheophyta</taxon>
        <taxon>Spermatophyta</taxon>
        <taxon>Pinopsida</taxon>
        <taxon>Pinidae</taxon>
        <taxon>Conifers II</taxon>
        <taxon>Cupressales</taxon>
        <taxon>Taxaceae</taxon>
        <taxon>Taxus</taxon>
    </lineage>
</organism>
<dbReference type="EMBL" id="JAHRHJ020000007">
    <property type="protein sequence ID" value="KAH9308859.1"/>
    <property type="molecule type" value="Genomic_DNA"/>
</dbReference>
<feature type="region of interest" description="Disordered" evidence="2">
    <location>
        <begin position="226"/>
        <end position="245"/>
    </location>
</feature>